<reference evidence="6 7" key="1">
    <citation type="submission" date="2020-08" db="EMBL/GenBank/DDBJ databases">
        <title>Genomic Encyclopedia of Type Strains, Phase IV (KMG-IV): sequencing the most valuable type-strain genomes for metagenomic binning, comparative biology and taxonomic classification.</title>
        <authorList>
            <person name="Goeker M."/>
        </authorList>
    </citation>
    <scope>NUCLEOTIDE SEQUENCE [LARGE SCALE GENOMIC DNA]</scope>
    <source>
        <strain evidence="6 7">YC6723</strain>
    </source>
</reference>
<keyword evidence="7" id="KW-1185">Reference proteome</keyword>
<dbReference type="PANTHER" id="PTHR46648">
    <property type="entry name" value="HIT FAMILY PROTEIN 1"/>
    <property type="match status" value="1"/>
</dbReference>
<dbReference type="InterPro" id="IPR036265">
    <property type="entry name" value="HIT-like_sf"/>
</dbReference>
<gene>
    <name evidence="6" type="ORF">GGQ80_001342</name>
</gene>
<name>A0A840F6A6_9SPHN</name>
<evidence type="ECO:0000313" key="7">
    <source>
        <dbReference type="Proteomes" id="UP000529795"/>
    </source>
</evidence>
<feature type="short sequence motif" description="Histidine triad motif" evidence="2 3">
    <location>
        <begin position="130"/>
        <end position="134"/>
    </location>
</feature>
<protein>
    <submittedName>
        <fullName evidence="6">Histidine triad (HIT) family protein</fullName>
    </submittedName>
</protein>
<dbReference type="SUPFAM" id="SSF54197">
    <property type="entry name" value="HIT-like"/>
    <property type="match status" value="1"/>
</dbReference>
<dbReference type="PRINTS" id="PR00332">
    <property type="entry name" value="HISTRIAD"/>
</dbReference>
<accession>A0A840F6A6</accession>
<feature type="active site" description="Tele-AMP-histidine intermediate" evidence="1">
    <location>
        <position position="132"/>
    </location>
</feature>
<dbReference type="AlphaFoldDB" id="A0A840F6A6"/>
<feature type="signal peptide" evidence="4">
    <location>
        <begin position="1"/>
        <end position="18"/>
    </location>
</feature>
<dbReference type="PROSITE" id="PS51084">
    <property type="entry name" value="HIT_2"/>
    <property type="match status" value="1"/>
</dbReference>
<proteinExistence type="predicted"/>
<sequence>MRSVTGLALLLAAPVAAAQQPASPARGLTGVYDPQNPFARIIRGEAPASMVYEDATVLVLMPLTMAKPGHVIVIPRRLGARTLLDLTPAELTACMIAVQKAGRAQMAALGATGFQVRQNNGSDAAQAVFHPHFHVIPFVGPDKVLRPDAEHNTRAELDAMAARLRAAWPKD</sequence>
<evidence type="ECO:0000256" key="1">
    <source>
        <dbReference type="PIRSR" id="PIRSR601310-1"/>
    </source>
</evidence>
<dbReference type="InterPro" id="IPR001310">
    <property type="entry name" value="Histidine_triad_HIT"/>
</dbReference>
<dbReference type="Gene3D" id="3.30.428.10">
    <property type="entry name" value="HIT-like"/>
    <property type="match status" value="1"/>
</dbReference>
<dbReference type="Proteomes" id="UP000529795">
    <property type="component" value="Unassembled WGS sequence"/>
</dbReference>
<keyword evidence="4" id="KW-0732">Signal</keyword>
<evidence type="ECO:0000256" key="3">
    <source>
        <dbReference type="PROSITE-ProRule" id="PRU00464"/>
    </source>
</evidence>
<evidence type="ECO:0000256" key="2">
    <source>
        <dbReference type="PIRSR" id="PIRSR601310-3"/>
    </source>
</evidence>
<evidence type="ECO:0000256" key="4">
    <source>
        <dbReference type="SAM" id="SignalP"/>
    </source>
</evidence>
<comment type="caution">
    <text evidence="6">The sequence shown here is derived from an EMBL/GenBank/DDBJ whole genome shotgun (WGS) entry which is preliminary data.</text>
</comment>
<feature type="chain" id="PRO_5032928505" evidence="4">
    <location>
        <begin position="19"/>
        <end position="171"/>
    </location>
</feature>
<dbReference type="GO" id="GO:0009117">
    <property type="term" value="P:nucleotide metabolic process"/>
    <property type="evidence" value="ECO:0007669"/>
    <property type="project" value="TreeGrafter"/>
</dbReference>
<organism evidence="6 7">
    <name type="scientific">Sphingomonas jinjuensis</name>
    <dbReference type="NCBI Taxonomy" id="535907"/>
    <lineage>
        <taxon>Bacteria</taxon>
        <taxon>Pseudomonadati</taxon>
        <taxon>Pseudomonadota</taxon>
        <taxon>Alphaproteobacteria</taxon>
        <taxon>Sphingomonadales</taxon>
        <taxon>Sphingomonadaceae</taxon>
        <taxon>Sphingomonas</taxon>
    </lineage>
</organism>
<evidence type="ECO:0000313" key="6">
    <source>
        <dbReference type="EMBL" id="MBB4153440.1"/>
    </source>
</evidence>
<evidence type="ECO:0000259" key="5">
    <source>
        <dbReference type="PROSITE" id="PS51084"/>
    </source>
</evidence>
<dbReference type="Pfam" id="PF01230">
    <property type="entry name" value="HIT"/>
    <property type="match status" value="1"/>
</dbReference>
<dbReference type="InterPro" id="IPR011146">
    <property type="entry name" value="HIT-like"/>
</dbReference>
<feature type="domain" description="HIT" evidence="5">
    <location>
        <begin position="37"/>
        <end position="145"/>
    </location>
</feature>
<dbReference type="RefSeq" id="WP_183983119.1">
    <property type="nucleotide sequence ID" value="NZ_JACIEV010000003.1"/>
</dbReference>
<dbReference type="PANTHER" id="PTHR46648:SF1">
    <property type="entry name" value="ADENOSINE 5'-MONOPHOSPHORAMIDASE HNT1"/>
    <property type="match status" value="1"/>
</dbReference>
<dbReference type="GO" id="GO:0003824">
    <property type="term" value="F:catalytic activity"/>
    <property type="evidence" value="ECO:0007669"/>
    <property type="project" value="InterPro"/>
</dbReference>
<dbReference type="EMBL" id="JACIEV010000003">
    <property type="protein sequence ID" value="MBB4153440.1"/>
    <property type="molecule type" value="Genomic_DNA"/>
</dbReference>